<evidence type="ECO:0000256" key="1">
    <source>
        <dbReference type="SAM" id="Phobius"/>
    </source>
</evidence>
<feature type="transmembrane region" description="Helical" evidence="1">
    <location>
        <begin position="21"/>
        <end position="39"/>
    </location>
</feature>
<comment type="caution">
    <text evidence="3">The sequence shown here is derived from an EMBL/GenBank/DDBJ whole genome shotgun (WGS) entry which is preliminary data.</text>
</comment>
<keyword evidence="1" id="KW-0472">Membrane</keyword>
<accession>A0A0C1QWV9</accession>
<proteinExistence type="predicted"/>
<dbReference type="AlphaFoldDB" id="A0A0C1QWV9"/>
<dbReference type="EMBL" id="JHEG02000053">
    <property type="protein sequence ID" value="KIE09959.1"/>
    <property type="molecule type" value="Genomic_DNA"/>
</dbReference>
<organism evidence="3">
    <name type="scientific">Tolypothrix bouteillei VB521301</name>
    <dbReference type="NCBI Taxonomy" id="1479485"/>
    <lineage>
        <taxon>Bacteria</taxon>
        <taxon>Bacillati</taxon>
        <taxon>Cyanobacteriota</taxon>
        <taxon>Cyanophyceae</taxon>
        <taxon>Nostocales</taxon>
        <taxon>Tolypothrichaceae</taxon>
        <taxon>Tolypothrix</taxon>
    </lineage>
</organism>
<dbReference type="InterPro" id="IPR048567">
    <property type="entry name" value="CyanoTRADDas_TM"/>
</dbReference>
<evidence type="ECO:0000259" key="2">
    <source>
        <dbReference type="Pfam" id="PF20712"/>
    </source>
</evidence>
<protein>
    <recommendedName>
        <fullName evidence="2">Cyanobacterial TRADD-N associated 2 transmembrane domain-containing protein</fullName>
    </recommendedName>
</protein>
<feature type="domain" description="Cyanobacterial TRADD-N associated 2 transmembrane" evidence="2">
    <location>
        <begin position="8"/>
        <end position="71"/>
    </location>
</feature>
<gene>
    <name evidence="3" type="ORF">DA73_0224205</name>
</gene>
<dbReference type="Pfam" id="PF20712">
    <property type="entry name" value="CyanoTRADDas_TM"/>
    <property type="match status" value="1"/>
</dbReference>
<sequence>MKLRIFEERLRQARNSFNLSLITATVSVFITLTGAGLLLSNKASDGAVTSACGLVASVRCIQIAKDANNRLDKILADLDDET</sequence>
<name>A0A0C1QWV9_9CYAN</name>
<reference evidence="3" key="1">
    <citation type="journal article" date="2015" name="Genome Announc.">
        <title>Draft Genome Sequence of Tolypothrix boutellei Strain VB521301.</title>
        <authorList>
            <person name="Chandrababunaidu M.M."/>
            <person name="Singh D."/>
            <person name="Sen D."/>
            <person name="Bhan S."/>
            <person name="Das S."/>
            <person name="Gupta A."/>
            <person name="Adhikary S.P."/>
            <person name="Tripathy S."/>
        </authorList>
    </citation>
    <scope>NUCLEOTIDE SEQUENCE</scope>
    <source>
        <strain evidence="3">VB521301</strain>
    </source>
</reference>
<keyword evidence="1" id="KW-0812">Transmembrane</keyword>
<keyword evidence="1" id="KW-1133">Transmembrane helix</keyword>
<evidence type="ECO:0000313" key="3">
    <source>
        <dbReference type="EMBL" id="KIE09959.1"/>
    </source>
</evidence>